<dbReference type="Pfam" id="PF01263">
    <property type="entry name" value="Aldose_epim"/>
    <property type="match status" value="1"/>
</dbReference>
<comment type="subunit">
    <text evidence="2">Monomer.</text>
</comment>
<evidence type="ECO:0000256" key="3">
    <source>
        <dbReference type="ARBA" id="ARBA00022837"/>
    </source>
</evidence>
<dbReference type="Proteomes" id="UP001165381">
    <property type="component" value="Unassembled WGS sequence"/>
</dbReference>
<proteinExistence type="predicted"/>
<dbReference type="RefSeq" id="WP_249972628.1">
    <property type="nucleotide sequence ID" value="NZ_JAMFLZ010000003.1"/>
</dbReference>
<dbReference type="InterPro" id="IPR014718">
    <property type="entry name" value="GH-type_carb-bd"/>
</dbReference>
<name>A0ABT0QEE4_9FLAO</name>
<keyword evidence="3" id="KW-0106">Calcium</keyword>
<organism evidence="4 5">
    <name type="scientific">Jejuia spongiicola</name>
    <dbReference type="NCBI Taxonomy" id="2942207"/>
    <lineage>
        <taxon>Bacteria</taxon>
        <taxon>Pseudomonadati</taxon>
        <taxon>Bacteroidota</taxon>
        <taxon>Flavobacteriia</taxon>
        <taxon>Flavobacteriales</taxon>
        <taxon>Flavobacteriaceae</taxon>
        <taxon>Jejuia</taxon>
    </lineage>
</organism>
<evidence type="ECO:0000313" key="4">
    <source>
        <dbReference type="EMBL" id="MCL6294833.1"/>
    </source>
</evidence>
<dbReference type="Gene3D" id="2.70.98.10">
    <property type="match status" value="1"/>
</dbReference>
<dbReference type="PANTHER" id="PTHR10091">
    <property type="entry name" value="ALDOSE-1-EPIMERASE"/>
    <property type="match status" value="1"/>
</dbReference>
<dbReference type="PANTHER" id="PTHR10091:SF0">
    <property type="entry name" value="GALACTOSE MUTAROTASE"/>
    <property type="match status" value="1"/>
</dbReference>
<dbReference type="CDD" id="cd01081">
    <property type="entry name" value="Aldose_epim"/>
    <property type="match status" value="1"/>
</dbReference>
<comment type="caution">
    <text evidence="4">The sequence shown here is derived from an EMBL/GenBank/DDBJ whole genome shotgun (WGS) entry which is preliminary data.</text>
</comment>
<evidence type="ECO:0000313" key="5">
    <source>
        <dbReference type="Proteomes" id="UP001165381"/>
    </source>
</evidence>
<evidence type="ECO:0000256" key="1">
    <source>
        <dbReference type="ARBA" id="ARBA00001913"/>
    </source>
</evidence>
<reference evidence="4" key="1">
    <citation type="submission" date="2022-05" db="EMBL/GenBank/DDBJ databases">
        <authorList>
            <person name="Park J.-S."/>
        </authorList>
    </citation>
    <scope>NUCLEOTIDE SEQUENCE</scope>
    <source>
        <strain evidence="4">2012CJ34-3</strain>
    </source>
</reference>
<evidence type="ECO:0000256" key="2">
    <source>
        <dbReference type="ARBA" id="ARBA00011245"/>
    </source>
</evidence>
<protein>
    <submittedName>
        <fullName evidence="4">Aldose 1-epimerase</fullName>
    </submittedName>
</protein>
<dbReference type="InterPro" id="IPR008183">
    <property type="entry name" value="Aldose_1/G6P_1-epimerase"/>
</dbReference>
<dbReference type="EMBL" id="JAMFLZ010000003">
    <property type="protein sequence ID" value="MCL6294833.1"/>
    <property type="molecule type" value="Genomic_DNA"/>
</dbReference>
<gene>
    <name evidence="4" type="ORF">M3P09_07500</name>
</gene>
<accession>A0ABT0QEE4</accession>
<dbReference type="SUPFAM" id="SSF74650">
    <property type="entry name" value="Galactose mutarotase-like"/>
    <property type="match status" value="1"/>
</dbReference>
<keyword evidence="5" id="KW-1185">Reference proteome</keyword>
<dbReference type="InterPro" id="IPR011013">
    <property type="entry name" value="Gal_mutarotase_sf_dom"/>
</dbReference>
<sequence>MYKIEKSQEGRLDYLELINYKGDSKAKISLNEGGRLKELQFDGISVIKDRPNIKYENTHASSILFPFANRVKDGIYSFEDETHQLFCNEKGRNNAIHGVVFDKKFTLIKETTTSNFVEVTLSYQEEKKSKGFPFFYKISLIYTLSENSISLSVKIENTDTQSFPFTVGWHPYFISENLYDSILDFESNQKIEFDKNLITTGVYKNHLESPFKIRDVQLDDCYILKGNRVEFKTPSYSIEINTNKEENYLQLYNPVNTQVVAIEPMTGISDSFNNKIGLQVLKPNEEYKIEWNINFNKAINNNTN</sequence>
<comment type="cofactor">
    <cofactor evidence="1">
        <name>Ca(2+)</name>
        <dbReference type="ChEBI" id="CHEBI:29108"/>
    </cofactor>
</comment>